<reference evidence="1" key="1">
    <citation type="submission" date="2017-07" db="EMBL/GenBank/DDBJ databases">
        <title>Taro Niue Genome Assembly and Annotation.</title>
        <authorList>
            <person name="Atibalentja N."/>
            <person name="Keating K."/>
            <person name="Fields C.J."/>
        </authorList>
    </citation>
    <scope>NUCLEOTIDE SEQUENCE</scope>
    <source>
        <strain evidence="1">Niue_2</strain>
        <tissue evidence="1">Leaf</tissue>
    </source>
</reference>
<evidence type="ECO:0000313" key="2">
    <source>
        <dbReference type="Proteomes" id="UP000652761"/>
    </source>
</evidence>
<accession>A0A843XR99</accession>
<comment type="caution">
    <text evidence="1">The sequence shown here is derived from an EMBL/GenBank/DDBJ whole genome shotgun (WGS) entry which is preliminary data.</text>
</comment>
<dbReference type="EMBL" id="NMUH01011266">
    <property type="protein sequence ID" value="MQM21590.1"/>
    <property type="molecule type" value="Genomic_DNA"/>
</dbReference>
<sequence>MPSLHGLCVRGKSGNTTPFVVTSRVGYPRFFVSQARGARVCIVKVCVVFLDTLTLEFELYVQLRERR</sequence>
<proteinExistence type="predicted"/>
<gene>
    <name evidence="1" type="ORF">Taro_054633</name>
</gene>
<protein>
    <submittedName>
        <fullName evidence="1">Uncharacterized protein</fullName>
    </submittedName>
</protein>
<organism evidence="1 2">
    <name type="scientific">Colocasia esculenta</name>
    <name type="common">Wild taro</name>
    <name type="synonym">Arum esculentum</name>
    <dbReference type="NCBI Taxonomy" id="4460"/>
    <lineage>
        <taxon>Eukaryota</taxon>
        <taxon>Viridiplantae</taxon>
        <taxon>Streptophyta</taxon>
        <taxon>Embryophyta</taxon>
        <taxon>Tracheophyta</taxon>
        <taxon>Spermatophyta</taxon>
        <taxon>Magnoliopsida</taxon>
        <taxon>Liliopsida</taxon>
        <taxon>Araceae</taxon>
        <taxon>Aroideae</taxon>
        <taxon>Colocasieae</taxon>
        <taxon>Colocasia</taxon>
    </lineage>
</organism>
<keyword evidence="2" id="KW-1185">Reference proteome</keyword>
<dbReference type="AlphaFoldDB" id="A0A843XR99"/>
<dbReference type="Proteomes" id="UP000652761">
    <property type="component" value="Unassembled WGS sequence"/>
</dbReference>
<evidence type="ECO:0000313" key="1">
    <source>
        <dbReference type="EMBL" id="MQM21590.1"/>
    </source>
</evidence>
<name>A0A843XR99_COLES</name>